<comment type="caution">
    <text evidence="1">The sequence shown here is derived from an EMBL/GenBank/DDBJ whole genome shotgun (WGS) entry which is preliminary data.</text>
</comment>
<proteinExistence type="predicted"/>
<reference evidence="1" key="1">
    <citation type="journal article" date="2015" name="Nature">
        <title>Complex archaea that bridge the gap between prokaryotes and eukaryotes.</title>
        <authorList>
            <person name="Spang A."/>
            <person name="Saw J.H."/>
            <person name="Jorgensen S.L."/>
            <person name="Zaremba-Niedzwiedzka K."/>
            <person name="Martijn J."/>
            <person name="Lind A.E."/>
            <person name="van Eijk R."/>
            <person name="Schleper C."/>
            <person name="Guy L."/>
            <person name="Ettema T.J."/>
        </authorList>
    </citation>
    <scope>NUCLEOTIDE SEQUENCE</scope>
</reference>
<evidence type="ECO:0000313" key="1">
    <source>
        <dbReference type="EMBL" id="KKL46595.1"/>
    </source>
</evidence>
<dbReference type="AlphaFoldDB" id="A0A0F9ENU4"/>
<gene>
    <name evidence="1" type="ORF">LCGC14_2343990</name>
</gene>
<evidence type="ECO:0008006" key="2">
    <source>
        <dbReference type="Google" id="ProtNLM"/>
    </source>
</evidence>
<dbReference type="EMBL" id="LAZR01033972">
    <property type="protein sequence ID" value="KKL46595.1"/>
    <property type="molecule type" value="Genomic_DNA"/>
</dbReference>
<organism evidence="1">
    <name type="scientific">marine sediment metagenome</name>
    <dbReference type="NCBI Taxonomy" id="412755"/>
    <lineage>
        <taxon>unclassified sequences</taxon>
        <taxon>metagenomes</taxon>
        <taxon>ecological metagenomes</taxon>
    </lineage>
</organism>
<feature type="non-terminal residue" evidence="1">
    <location>
        <position position="1"/>
    </location>
</feature>
<accession>A0A0F9ENU4</accession>
<name>A0A0F9ENU4_9ZZZZ</name>
<sequence>DAPIKGWRVPQVGPAFQGKPYVGADGKAYMTPQMAVPNNVADILESVYGVPVEFRVAGVNIFKAITFFGSLTKRVKLFGSLFQHVDFLTRDLVVAFSPEGIRHALPLKFPSFAARFTASAISPGYRATLEARILSGDPLYSDSTITLKMVADAGWELGQDELLIRRDVRAQLETVIKNTPGWEELARITRRLKAIPEFFEAGLFDGVYRESQAFALEHVIIPRLRRLHPTWTDEQIAGSAAEEVNKNFSTLAVWQSVLQQPAVREVARAIFFSFNESESWIRQATSAVKGKNARYWREYAIATLYTLALVANVINLISERKFLPLDRYVPISLGNSYSSMPWGIAYNPKFLSPRLPWNGRNGQPIYLDIVGQADTYLRWILDPLGALTARYNVLPRALMNQVNGEDFWGRELEDWQDRVKQVLIDLFVPIGAGNLMEASRLQWPGVAGFLPEQEGRIGIVGSLIQVSGLNVRAEQTMDMLDRFAKESGLLKADGTPVETWDDLEPHQKKELSKNETLQTELGLRGDAAVERQYPGAEGFAKLDELDQERITRGESL</sequence>
<feature type="non-terminal residue" evidence="1">
    <location>
        <position position="556"/>
    </location>
</feature>
<protein>
    <recommendedName>
        <fullName evidence="2">Large polyvalent protein associated domain-containing protein</fullName>
    </recommendedName>
</protein>